<keyword evidence="7" id="KW-0131">Cell cycle</keyword>
<dbReference type="OrthoDB" id="192887at2759"/>
<keyword evidence="12" id="KW-1185">Reference proteome</keyword>
<keyword evidence="4 8" id="KW-0547">Nucleotide-binding</keyword>
<evidence type="ECO:0000256" key="8">
    <source>
        <dbReference type="PROSITE-ProRule" id="PRU10141"/>
    </source>
</evidence>
<name>A0A078AFN5_STYLE</name>
<dbReference type="SUPFAM" id="SSF56112">
    <property type="entry name" value="Protein kinase-like (PK-like)"/>
    <property type="match status" value="1"/>
</dbReference>
<dbReference type="Proteomes" id="UP000039865">
    <property type="component" value="Unassembled WGS sequence"/>
</dbReference>
<keyword evidence="2" id="KW-0597">Phosphoprotein</keyword>
<dbReference type="GO" id="GO:0004707">
    <property type="term" value="F:MAP kinase activity"/>
    <property type="evidence" value="ECO:0007669"/>
    <property type="project" value="InterPro"/>
</dbReference>
<dbReference type="PROSITE" id="PS00107">
    <property type="entry name" value="PROTEIN_KINASE_ATP"/>
    <property type="match status" value="1"/>
</dbReference>
<evidence type="ECO:0000313" key="12">
    <source>
        <dbReference type="Proteomes" id="UP000039865"/>
    </source>
</evidence>
<evidence type="ECO:0000259" key="10">
    <source>
        <dbReference type="PROSITE" id="PS50011"/>
    </source>
</evidence>
<keyword evidence="6 8" id="KW-0067">ATP-binding</keyword>
<evidence type="ECO:0000313" key="11">
    <source>
        <dbReference type="EMBL" id="CDW81040.1"/>
    </source>
</evidence>
<keyword evidence="1 9" id="KW-0723">Serine/threonine-protein kinase</keyword>
<gene>
    <name evidence="11" type="primary">Contig16150.g17206</name>
    <name evidence="11" type="ORF">STYLEM_10048</name>
</gene>
<dbReference type="InterPro" id="IPR000719">
    <property type="entry name" value="Prot_kinase_dom"/>
</dbReference>
<proteinExistence type="inferred from homology"/>
<dbReference type="AlphaFoldDB" id="A0A078AFN5"/>
<feature type="binding site" evidence="8">
    <location>
        <position position="47"/>
    </location>
    <ligand>
        <name>ATP</name>
        <dbReference type="ChEBI" id="CHEBI:30616"/>
    </ligand>
</feature>
<evidence type="ECO:0000256" key="6">
    <source>
        <dbReference type="ARBA" id="ARBA00022840"/>
    </source>
</evidence>
<dbReference type="FunFam" id="3.30.200.20:FF:000046">
    <property type="entry name" value="Mitogen-activated protein kinase"/>
    <property type="match status" value="1"/>
</dbReference>
<evidence type="ECO:0000256" key="4">
    <source>
        <dbReference type="ARBA" id="ARBA00022741"/>
    </source>
</evidence>
<dbReference type="PROSITE" id="PS50011">
    <property type="entry name" value="PROTEIN_KINASE_DOM"/>
    <property type="match status" value="1"/>
</dbReference>
<dbReference type="EMBL" id="CCKQ01009551">
    <property type="protein sequence ID" value="CDW81040.1"/>
    <property type="molecule type" value="Genomic_DNA"/>
</dbReference>
<evidence type="ECO:0000256" key="3">
    <source>
        <dbReference type="ARBA" id="ARBA00022679"/>
    </source>
</evidence>
<evidence type="ECO:0000256" key="1">
    <source>
        <dbReference type="ARBA" id="ARBA00022527"/>
    </source>
</evidence>
<dbReference type="PRINTS" id="PR01771">
    <property type="entry name" value="ERK3ERK4MAPK"/>
</dbReference>
<dbReference type="Gene3D" id="3.30.200.20">
    <property type="entry name" value="Phosphorylase Kinase, domain 1"/>
    <property type="match status" value="1"/>
</dbReference>
<comment type="similarity">
    <text evidence="9">Belongs to the protein kinase superfamily.</text>
</comment>
<evidence type="ECO:0000256" key="5">
    <source>
        <dbReference type="ARBA" id="ARBA00022777"/>
    </source>
</evidence>
<dbReference type="FunFam" id="1.10.510.10:FF:000040">
    <property type="entry name" value="Mitogen-activated protein kinase"/>
    <property type="match status" value="1"/>
</dbReference>
<evidence type="ECO:0000256" key="2">
    <source>
        <dbReference type="ARBA" id="ARBA00022553"/>
    </source>
</evidence>
<protein>
    <submittedName>
        <fullName evidence="11">Mitogen-activated protein kinase</fullName>
    </submittedName>
</protein>
<sequence>MKMLEINGINFDLPDRYEPIKLIGKGTYGAVVSAIDNLNKEKVAIKKLSKIEDMIDSKRVLREIMIMRNLQHENILGLKDVVYVPKEGEVLGDIYLVSELLETDLNRVIKSKQKLKIEHIQYFLYQVLRAFKYIHSANIIHRDLKPSNILLNENCDLKICDFGLSRNLSKEKGEDLTEYVVTRFYRAPEIMLSSHEYSKAVDVWSAGCSFAEIMNGKILFPGQHYIEQINLIINLRGTPDAKTKEQITNEYALKYIESLPHKEKVPLQEMFPTFPKEAHDLLDKMLDLNPATRIIVNDALKHPFLESMHDPDDEPEFEGQLDFSFEEDPNLNLDKVKRLILKQSKQFKLNLFQGNFTLQSCLL</sequence>
<reference evidence="11 12" key="1">
    <citation type="submission" date="2014-06" db="EMBL/GenBank/DDBJ databases">
        <authorList>
            <person name="Swart Estienne"/>
        </authorList>
    </citation>
    <scope>NUCLEOTIDE SEQUENCE [LARGE SCALE GENOMIC DNA]</scope>
    <source>
        <strain evidence="11 12">130c</strain>
    </source>
</reference>
<dbReference type="Gene3D" id="1.10.510.10">
    <property type="entry name" value="Transferase(Phosphotransferase) domain 1"/>
    <property type="match status" value="1"/>
</dbReference>
<dbReference type="Pfam" id="PF00069">
    <property type="entry name" value="Pkinase"/>
    <property type="match status" value="1"/>
</dbReference>
<dbReference type="InterPro" id="IPR050117">
    <property type="entry name" value="MAPK"/>
</dbReference>
<dbReference type="InterPro" id="IPR008271">
    <property type="entry name" value="Ser/Thr_kinase_AS"/>
</dbReference>
<evidence type="ECO:0000256" key="9">
    <source>
        <dbReference type="RuleBase" id="RU000304"/>
    </source>
</evidence>
<organism evidence="11 12">
    <name type="scientific">Stylonychia lemnae</name>
    <name type="common">Ciliate</name>
    <dbReference type="NCBI Taxonomy" id="5949"/>
    <lineage>
        <taxon>Eukaryota</taxon>
        <taxon>Sar</taxon>
        <taxon>Alveolata</taxon>
        <taxon>Ciliophora</taxon>
        <taxon>Intramacronucleata</taxon>
        <taxon>Spirotrichea</taxon>
        <taxon>Stichotrichia</taxon>
        <taxon>Sporadotrichida</taxon>
        <taxon>Oxytrichidae</taxon>
        <taxon>Stylonychinae</taxon>
        <taxon>Stylonychia</taxon>
    </lineage>
</organism>
<dbReference type="OMA" id="CEDRVQF"/>
<dbReference type="CDD" id="cd07834">
    <property type="entry name" value="STKc_MAPK"/>
    <property type="match status" value="1"/>
</dbReference>
<evidence type="ECO:0000256" key="7">
    <source>
        <dbReference type="ARBA" id="ARBA00023306"/>
    </source>
</evidence>
<dbReference type="InterPro" id="IPR011009">
    <property type="entry name" value="Kinase-like_dom_sf"/>
</dbReference>
<dbReference type="InterPro" id="IPR017441">
    <property type="entry name" value="Protein_kinase_ATP_BS"/>
</dbReference>
<keyword evidence="3" id="KW-0808">Transferase</keyword>
<feature type="domain" description="Protein kinase" evidence="10">
    <location>
        <begin position="17"/>
        <end position="305"/>
    </location>
</feature>
<dbReference type="InParanoid" id="A0A078AFN5"/>
<dbReference type="PANTHER" id="PTHR24055">
    <property type="entry name" value="MITOGEN-ACTIVATED PROTEIN KINASE"/>
    <property type="match status" value="1"/>
</dbReference>
<dbReference type="SMART" id="SM00220">
    <property type="entry name" value="S_TKc"/>
    <property type="match status" value="1"/>
</dbReference>
<dbReference type="InterPro" id="IPR008350">
    <property type="entry name" value="MAPK_ERK3/4"/>
</dbReference>
<keyword evidence="5 11" id="KW-0418">Kinase</keyword>
<dbReference type="PROSITE" id="PS00108">
    <property type="entry name" value="PROTEIN_KINASE_ST"/>
    <property type="match status" value="1"/>
</dbReference>
<dbReference type="GO" id="GO:0005524">
    <property type="term" value="F:ATP binding"/>
    <property type="evidence" value="ECO:0007669"/>
    <property type="project" value="UniProtKB-UniRule"/>
</dbReference>
<accession>A0A078AFN5</accession>